<evidence type="ECO:0000313" key="2">
    <source>
        <dbReference type="Proteomes" id="UP001186944"/>
    </source>
</evidence>
<dbReference type="AlphaFoldDB" id="A0AA89C0M2"/>
<evidence type="ECO:0000313" key="1">
    <source>
        <dbReference type="EMBL" id="KAK3101401.1"/>
    </source>
</evidence>
<comment type="caution">
    <text evidence="1">The sequence shown here is derived from an EMBL/GenBank/DDBJ whole genome shotgun (WGS) entry which is preliminary data.</text>
</comment>
<dbReference type="EMBL" id="VSWD01000005">
    <property type="protein sequence ID" value="KAK3101401.1"/>
    <property type="molecule type" value="Genomic_DNA"/>
</dbReference>
<organism evidence="1 2">
    <name type="scientific">Pinctada imbricata</name>
    <name type="common">Atlantic pearl-oyster</name>
    <name type="synonym">Pinctada martensii</name>
    <dbReference type="NCBI Taxonomy" id="66713"/>
    <lineage>
        <taxon>Eukaryota</taxon>
        <taxon>Metazoa</taxon>
        <taxon>Spiralia</taxon>
        <taxon>Lophotrochozoa</taxon>
        <taxon>Mollusca</taxon>
        <taxon>Bivalvia</taxon>
        <taxon>Autobranchia</taxon>
        <taxon>Pteriomorphia</taxon>
        <taxon>Pterioida</taxon>
        <taxon>Pterioidea</taxon>
        <taxon>Pteriidae</taxon>
        <taxon>Pinctada</taxon>
    </lineage>
</organism>
<protein>
    <submittedName>
        <fullName evidence="1">Uncharacterized protein</fullName>
    </submittedName>
</protein>
<proteinExistence type="predicted"/>
<reference evidence="1" key="1">
    <citation type="submission" date="2019-08" db="EMBL/GenBank/DDBJ databases">
        <title>The improved chromosome-level genome for the pearl oyster Pinctada fucata martensii using PacBio sequencing and Hi-C.</title>
        <authorList>
            <person name="Zheng Z."/>
        </authorList>
    </citation>
    <scope>NUCLEOTIDE SEQUENCE</scope>
    <source>
        <strain evidence="1">ZZ-2019</strain>
        <tissue evidence="1">Adductor muscle</tissue>
    </source>
</reference>
<name>A0AA89C0M2_PINIB</name>
<keyword evidence="2" id="KW-1185">Reference proteome</keyword>
<dbReference type="Proteomes" id="UP001186944">
    <property type="component" value="Unassembled WGS sequence"/>
</dbReference>
<gene>
    <name evidence="1" type="ORF">FSP39_003284</name>
</gene>
<sequence length="85" mass="9339">MGRTLRETILNKAAPTIPLTIPPAETELPINLGEPSRMEIRKAIKKLKNGKAAGLDVIPAEAIKADIDTAVDILHSLFIKIWKEE</sequence>
<accession>A0AA89C0M2</accession>